<keyword evidence="4" id="KW-1185">Reference proteome</keyword>
<reference evidence="2 4" key="2">
    <citation type="submission" date="2013-03" db="EMBL/GenBank/DDBJ databases">
        <title>The Genome Sequence of Enterococcus moraviensis BAA-383 (PacBio/Illumina hybrid assembly).</title>
        <authorList>
            <consortium name="The Broad Institute Genomics Platform"/>
            <consortium name="The Broad Institute Genome Sequencing Center for Infectious Disease"/>
            <person name="Earl A."/>
            <person name="Russ C."/>
            <person name="Gilmore M."/>
            <person name="Surin D."/>
            <person name="Walker B."/>
            <person name="Young S."/>
            <person name="Zeng Q."/>
            <person name="Gargeya S."/>
            <person name="Fitzgerald M."/>
            <person name="Haas B."/>
            <person name="Abouelleil A."/>
            <person name="Allen A.W."/>
            <person name="Alvarado L."/>
            <person name="Arachchi H.M."/>
            <person name="Berlin A.M."/>
            <person name="Chapman S.B."/>
            <person name="Gainer-Dewar J."/>
            <person name="Goldberg J."/>
            <person name="Griggs A."/>
            <person name="Gujja S."/>
            <person name="Hansen M."/>
            <person name="Howarth C."/>
            <person name="Imamovic A."/>
            <person name="Ireland A."/>
            <person name="Larimer J."/>
            <person name="McCowan C."/>
            <person name="Murphy C."/>
            <person name="Pearson M."/>
            <person name="Poon T.W."/>
            <person name="Priest M."/>
            <person name="Roberts A."/>
            <person name="Saif S."/>
            <person name="Shea T."/>
            <person name="Sisk P."/>
            <person name="Sykes S."/>
            <person name="Wortman J."/>
            <person name="Nusbaum C."/>
            <person name="Birren B."/>
        </authorList>
    </citation>
    <scope>NUCLEOTIDE SEQUENCE [LARGE SCALE GENOMIC DNA]</scope>
    <source>
        <strain evidence="2 4">ATCC BAA-383</strain>
    </source>
</reference>
<organism evidence="1 3">
    <name type="scientific">Enterococcus moraviensis ATCC BAA-383</name>
    <dbReference type="NCBI Taxonomy" id="1158609"/>
    <lineage>
        <taxon>Bacteria</taxon>
        <taxon>Bacillati</taxon>
        <taxon>Bacillota</taxon>
        <taxon>Bacilli</taxon>
        <taxon>Lactobacillales</taxon>
        <taxon>Enterococcaceae</taxon>
        <taxon>Enterococcus</taxon>
    </lineage>
</organism>
<evidence type="ECO:0000313" key="2">
    <source>
        <dbReference type="EMBL" id="EOT73601.1"/>
    </source>
</evidence>
<dbReference type="eggNOG" id="ENOG5032GAX">
    <property type="taxonomic scope" value="Bacteria"/>
</dbReference>
<dbReference type="EMBL" id="AJAS01000013">
    <property type="protein sequence ID" value="EOI01864.1"/>
    <property type="molecule type" value="Genomic_DNA"/>
</dbReference>
<proteinExistence type="predicted"/>
<evidence type="ECO:0000313" key="3">
    <source>
        <dbReference type="Proteomes" id="UP000013781"/>
    </source>
</evidence>
<dbReference type="EMBL" id="ASWB01000001">
    <property type="protein sequence ID" value="EOT73601.1"/>
    <property type="molecule type" value="Genomic_DNA"/>
</dbReference>
<dbReference type="AlphaFoldDB" id="R2T9Y2"/>
<comment type="caution">
    <text evidence="1">The sequence shown here is derived from an EMBL/GenBank/DDBJ whole genome shotgun (WGS) entry which is preliminary data.</text>
</comment>
<dbReference type="OrthoDB" id="2339349at2"/>
<reference evidence="1 3" key="1">
    <citation type="submission" date="2013-02" db="EMBL/GenBank/DDBJ databases">
        <title>The Genome Sequence of Enterococcus moraviensis BAA-383.</title>
        <authorList>
            <consortium name="The Broad Institute Genome Sequencing Platform"/>
            <consortium name="The Broad Institute Genome Sequencing Center for Infectious Disease"/>
            <person name="Earl A.M."/>
            <person name="Gilmore M.S."/>
            <person name="Lebreton F."/>
            <person name="Walker B."/>
            <person name="Young S.K."/>
            <person name="Zeng Q."/>
            <person name="Gargeya S."/>
            <person name="Fitzgerald M."/>
            <person name="Haas B."/>
            <person name="Abouelleil A."/>
            <person name="Alvarado L."/>
            <person name="Arachchi H.M."/>
            <person name="Berlin A.M."/>
            <person name="Chapman S.B."/>
            <person name="Dewar J."/>
            <person name="Goldberg J."/>
            <person name="Griggs A."/>
            <person name="Gujja S."/>
            <person name="Hansen M."/>
            <person name="Howarth C."/>
            <person name="Imamovic A."/>
            <person name="Larimer J."/>
            <person name="McCowan C."/>
            <person name="Murphy C."/>
            <person name="Neiman D."/>
            <person name="Pearson M."/>
            <person name="Priest M."/>
            <person name="Roberts A."/>
            <person name="Saif S."/>
            <person name="Shea T."/>
            <person name="Sisk P."/>
            <person name="Sykes S."/>
            <person name="Wortman J."/>
            <person name="Nusbaum C."/>
            <person name="Birren B."/>
        </authorList>
    </citation>
    <scope>NUCLEOTIDE SEQUENCE [LARGE SCALE GENOMIC DNA]</scope>
    <source>
        <strain evidence="1 3">ATCC BAA-383</strain>
    </source>
</reference>
<dbReference type="Proteomes" id="UP000013781">
    <property type="component" value="Unassembled WGS sequence"/>
</dbReference>
<evidence type="ECO:0000313" key="4">
    <source>
        <dbReference type="Proteomes" id="UP000014157"/>
    </source>
</evidence>
<dbReference type="Gene3D" id="3.80.10.10">
    <property type="entry name" value="Ribonuclease Inhibitor"/>
    <property type="match status" value="1"/>
</dbReference>
<evidence type="ECO:0000313" key="1">
    <source>
        <dbReference type="EMBL" id="EOI01864.1"/>
    </source>
</evidence>
<name>R2T9Y2_9ENTE</name>
<sequence length="281" mass="31159">MKKSHKLLIGVGLVSLFSLGILVGKHGDADERKIYIPSAGIREKLVMEIGDAEENNLVENELPTSLQLSQIEKDHMIIQNKQNDAGTNYEKVFSLDGLQEVKNTKGISLLMFNNVIDYRPLGEMTNLEHIQLYLDTSNSDSAVKKSVDVSFVEKLKKLRIFDGGGLPVLDLTPFNTLDNIEKVFMSGTVEGGAPIAVSKKNKSTILANPVTYSKQFDHAILKVGAYDLDGNEVPVTVSGDNFFVSGINEETNALTFEIEKTDPKNNYISHTLRYTCPISWY</sequence>
<dbReference type="RefSeq" id="WP_010764660.1">
    <property type="nucleotide sequence ID" value="NZ_ASWB01000001.1"/>
</dbReference>
<dbReference type="HOGENOM" id="CLU_989502_0_0_9"/>
<gene>
    <name evidence="2" type="ORF">I586_00595</name>
    <name evidence="1" type="ORF">UAY_01272</name>
</gene>
<accession>R2T9Y2</accession>
<protein>
    <submittedName>
        <fullName evidence="1">Uncharacterized protein</fullName>
    </submittedName>
</protein>
<dbReference type="STRING" id="155617.RV09_GL000561"/>
<dbReference type="PATRIC" id="fig|1158609.3.peg.1231"/>
<dbReference type="Proteomes" id="UP000014157">
    <property type="component" value="Unassembled WGS sequence"/>
</dbReference>
<dbReference type="InterPro" id="IPR032675">
    <property type="entry name" value="LRR_dom_sf"/>
</dbReference>